<protein>
    <submittedName>
        <fullName evidence="2">Flagellar assembly regulator FliX</fullName>
    </submittedName>
</protein>
<reference evidence="2 3" key="1">
    <citation type="submission" date="2014-12" db="EMBL/GenBank/DDBJ databases">
        <title>Genome sequencing of Brevundimonas nasdae TPW30.</title>
        <authorList>
            <person name="Tan P.W."/>
            <person name="Chan K.-G."/>
        </authorList>
    </citation>
    <scope>NUCLEOTIDE SEQUENCE [LARGE SCALE GENOMIC DNA]</scope>
    <source>
        <strain evidence="2 3">TPW30</strain>
    </source>
</reference>
<sequence length="141" mass="14793">MKVVGPNGVSTPASTRPTRSASGFSLGQTAAPSSPAATTASAATGGVSDVSALMALQGVEGPLERRRRAIRRGSGLLDRLDEIKLALLNGDADEGALDRLARSLREERADDDDKDLGAVLDQIDLRASVELAKAEMRRNRP</sequence>
<accession>A0A0B4DSF8</accession>
<evidence type="ECO:0000313" key="2">
    <source>
        <dbReference type="EMBL" id="KIC57193.1"/>
    </source>
</evidence>
<feature type="region of interest" description="Disordered" evidence="1">
    <location>
        <begin position="1"/>
        <end position="43"/>
    </location>
</feature>
<comment type="caution">
    <text evidence="2">The sequence shown here is derived from an EMBL/GenBank/DDBJ whole genome shotgun (WGS) entry which is preliminary data.</text>
</comment>
<dbReference type="GO" id="GO:0044781">
    <property type="term" value="P:bacterial-type flagellum organization"/>
    <property type="evidence" value="ECO:0007669"/>
    <property type="project" value="InterPro"/>
</dbReference>
<name>A0A0B4DSF8_9CAUL</name>
<gene>
    <name evidence="2" type="ORF">RM53_10215</name>
</gene>
<keyword evidence="2" id="KW-0969">Cilium</keyword>
<keyword evidence="2" id="KW-0282">Flagellum</keyword>
<dbReference type="STRING" id="172043.RM53_10215"/>
<dbReference type="Proteomes" id="UP000031166">
    <property type="component" value="Unassembled WGS sequence"/>
</dbReference>
<dbReference type="EMBL" id="JWSY01000017">
    <property type="protein sequence ID" value="KIC57193.1"/>
    <property type="molecule type" value="Genomic_DNA"/>
</dbReference>
<dbReference type="AlphaFoldDB" id="A0A0B4DSF8"/>
<feature type="compositionally biased region" description="Low complexity" evidence="1">
    <location>
        <begin position="29"/>
        <end position="43"/>
    </location>
</feature>
<dbReference type="Pfam" id="PF10768">
    <property type="entry name" value="FliX"/>
    <property type="match status" value="1"/>
</dbReference>
<keyword evidence="2" id="KW-0966">Cell projection</keyword>
<proteinExistence type="predicted"/>
<feature type="compositionally biased region" description="Polar residues" evidence="1">
    <location>
        <begin position="8"/>
        <end position="28"/>
    </location>
</feature>
<dbReference type="InterPro" id="IPR019704">
    <property type="entry name" value="Flagellar_assmbl_FliX_class2"/>
</dbReference>
<dbReference type="RefSeq" id="WP_039246466.1">
    <property type="nucleotide sequence ID" value="NZ_JWSY01000017.1"/>
</dbReference>
<evidence type="ECO:0000256" key="1">
    <source>
        <dbReference type="SAM" id="MobiDB-lite"/>
    </source>
</evidence>
<evidence type="ECO:0000313" key="3">
    <source>
        <dbReference type="Proteomes" id="UP000031166"/>
    </source>
</evidence>
<organism evidence="2 3">
    <name type="scientific">Brevundimonas nasdae</name>
    <dbReference type="NCBI Taxonomy" id="172043"/>
    <lineage>
        <taxon>Bacteria</taxon>
        <taxon>Pseudomonadati</taxon>
        <taxon>Pseudomonadota</taxon>
        <taxon>Alphaproteobacteria</taxon>
        <taxon>Caulobacterales</taxon>
        <taxon>Caulobacteraceae</taxon>
        <taxon>Brevundimonas</taxon>
    </lineage>
</organism>